<evidence type="ECO:0000313" key="2">
    <source>
        <dbReference type="EMBL" id="RAQ29175.1"/>
    </source>
</evidence>
<feature type="domain" description="HTH cro/C1-type" evidence="1">
    <location>
        <begin position="17"/>
        <end position="76"/>
    </location>
</feature>
<name>A0A328UJI0_9FIRM</name>
<dbReference type="RefSeq" id="WP_112332406.1">
    <property type="nucleotide sequence ID" value="NZ_QLYR01000003.1"/>
</dbReference>
<dbReference type="InterPro" id="IPR010982">
    <property type="entry name" value="Lambda_DNA-bd_dom_sf"/>
</dbReference>
<dbReference type="InterPro" id="IPR001387">
    <property type="entry name" value="Cro/C1-type_HTH"/>
</dbReference>
<accession>A0A328UJI0</accession>
<organism evidence="2 3">
    <name type="scientific">Hydrogeniiclostridium mannosilyticum</name>
    <dbReference type="NCBI Taxonomy" id="2764322"/>
    <lineage>
        <taxon>Bacteria</taxon>
        <taxon>Bacillati</taxon>
        <taxon>Bacillota</taxon>
        <taxon>Clostridia</taxon>
        <taxon>Eubacteriales</taxon>
        <taxon>Acutalibacteraceae</taxon>
        <taxon>Hydrogeniiclostridium</taxon>
    </lineage>
</organism>
<evidence type="ECO:0000259" key="1">
    <source>
        <dbReference type="PROSITE" id="PS50943"/>
    </source>
</evidence>
<dbReference type="GO" id="GO:0003677">
    <property type="term" value="F:DNA binding"/>
    <property type="evidence" value="ECO:0007669"/>
    <property type="project" value="InterPro"/>
</dbReference>
<evidence type="ECO:0000313" key="3">
    <source>
        <dbReference type="Proteomes" id="UP000249377"/>
    </source>
</evidence>
<dbReference type="SUPFAM" id="SSF47413">
    <property type="entry name" value="lambda repressor-like DNA-binding domains"/>
    <property type="match status" value="1"/>
</dbReference>
<sequence length="86" mass="10047">MKKILFENNKNVISTCLKINRIKNHLSQSQLAAKMQMLGINLDQQMISKIENNTRMVTDYELACFSMALDVSVGDLLENFYQQYRR</sequence>
<dbReference type="Pfam" id="PF01381">
    <property type="entry name" value="HTH_3"/>
    <property type="match status" value="1"/>
</dbReference>
<gene>
    <name evidence="2" type="ORF">DPQ25_06710</name>
</gene>
<protein>
    <submittedName>
        <fullName evidence="2">XRE family transcriptional regulator</fullName>
    </submittedName>
</protein>
<dbReference type="CDD" id="cd00093">
    <property type="entry name" value="HTH_XRE"/>
    <property type="match status" value="1"/>
</dbReference>
<dbReference type="PROSITE" id="PS50943">
    <property type="entry name" value="HTH_CROC1"/>
    <property type="match status" value="1"/>
</dbReference>
<comment type="caution">
    <text evidence="2">The sequence shown here is derived from an EMBL/GenBank/DDBJ whole genome shotgun (WGS) entry which is preliminary data.</text>
</comment>
<keyword evidence="3" id="KW-1185">Reference proteome</keyword>
<dbReference type="EMBL" id="QLYR01000003">
    <property type="protein sequence ID" value="RAQ29175.1"/>
    <property type="molecule type" value="Genomic_DNA"/>
</dbReference>
<dbReference type="Proteomes" id="UP000249377">
    <property type="component" value="Unassembled WGS sequence"/>
</dbReference>
<dbReference type="Gene3D" id="1.10.260.40">
    <property type="entry name" value="lambda repressor-like DNA-binding domains"/>
    <property type="match status" value="1"/>
</dbReference>
<dbReference type="AlphaFoldDB" id="A0A328UJI0"/>
<proteinExistence type="predicted"/>
<reference evidence="2 3" key="1">
    <citation type="submission" date="2018-06" db="EMBL/GenBank/DDBJ databases">
        <title>Noncontiguous genome sequence of Ruminococcaceae bacterium ASD2818.</title>
        <authorList>
            <person name="Chaplin A.V."/>
            <person name="Sokolova S.R."/>
            <person name="Kochetkova T.O."/>
            <person name="Goltsov A.Y."/>
            <person name="Trofimov D.Y."/>
            <person name="Efimov B.A."/>
        </authorList>
    </citation>
    <scope>NUCLEOTIDE SEQUENCE [LARGE SCALE GENOMIC DNA]</scope>
    <source>
        <strain evidence="2 3">ASD2818</strain>
    </source>
</reference>